<reference evidence="4" key="1">
    <citation type="journal article" date="2015" name="Nature">
        <title>Complex archaea that bridge the gap between prokaryotes and eukaryotes.</title>
        <authorList>
            <person name="Spang A."/>
            <person name="Saw J.H."/>
            <person name="Jorgensen S.L."/>
            <person name="Zaremba-Niedzwiedzka K."/>
            <person name="Martijn J."/>
            <person name="Lind A.E."/>
            <person name="van Eijk R."/>
            <person name="Schleper C."/>
            <person name="Guy L."/>
            <person name="Ettema T.J."/>
        </authorList>
    </citation>
    <scope>NUCLEOTIDE SEQUENCE</scope>
</reference>
<dbReference type="InterPro" id="IPR029063">
    <property type="entry name" value="SAM-dependent_MTases_sf"/>
</dbReference>
<sequence>MTGKYSISSVKYGKQGRNKRTVWAINPKPFKEAHFAVYPEELCETPIKAGCPEFVCVECKKPREVIFEPSEEYKKLLRNQGKGWSSERRKEAIKIGNALAEGTRHDITADYRRAGYTDCGCNVGFTGGSVLDMFFGSGTTGIVALKQNKKFIGIELSQEYIEIAKKRLKPFLEQTKLK</sequence>
<keyword evidence="2" id="KW-0808">Transferase</keyword>
<gene>
    <name evidence="4" type="ORF">LCGC14_0546100</name>
</gene>
<evidence type="ECO:0000259" key="3">
    <source>
        <dbReference type="Pfam" id="PF01555"/>
    </source>
</evidence>
<dbReference type="Pfam" id="PF01555">
    <property type="entry name" value="N6_N4_Mtase"/>
    <property type="match status" value="1"/>
</dbReference>
<evidence type="ECO:0000313" key="4">
    <source>
        <dbReference type="EMBL" id="KKN59055.1"/>
    </source>
</evidence>
<name>A0A0F9RRE5_9ZZZZ</name>
<evidence type="ECO:0000256" key="2">
    <source>
        <dbReference type="ARBA" id="ARBA00022679"/>
    </source>
</evidence>
<dbReference type="SUPFAM" id="SSF53335">
    <property type="entry name" value="S-adenosyl-L-methionine-dependent methyltransferases"/>
    <property type="match status" value="1"/>
</dbReference>
<dbReference type="PRINTS" id="PR00508">
    <property type="entry name" value="S21N4MTFRASE"/>
</dbReference>
<protein>
    <recommendedName>
        <fullName evidence="3">DNA methylase N-4/N-6 domain-containing protein</fullName>
    </recommendedName>
</protein>
<keyword evidence="1" id="KW-0489">Methyltransferase</keyword>
<proteinExistence type="predicted"/>
<organism evidence="4">
    <name type="scientific">marine sediment metagenome</name>
    <dbReference type="NCBI Taxonomy" id="412755"/>
    <lineage>
        <taxon>unclassified sequences</taxon>
        <taxon>metagenomes</taxon>
        <taxon>ecological metagenomes</taxon>
    </lineage>
</organism>
<dbReference type="GO" id="GO:0008170">
    <property type="term" value="F:N-methyltransferase activity"/>
    <property type="evidence" value="ECO:0007669"/>
    <property type="project" value="InterPro"/>
</dbReference>
<dbReference type="Gene3D" id="3.40.50.150">
    <property type="entry name" value="Vaccinia Virus protein VP39"/>
    <property type="match status" value="1"/>
</dbReference>
<dbReference type="AlphaFoldDB" id="A0A0F9RRE5"/>
<comment type="caution">
    <text evidence="4">The sequence shown here is derived from an EMBL/GenBank/DDBJ whole genome shotgun (WGS) entry which is preliminary data.</text>
</comment>
<dbReference type="GO" id="GO:0003677">
    <property type="term" value="F:DNA binding"/>
    <property type="evidence" value="ECO:0007669"/>
    <property type="project" value="InterPro"/>
</dbReference>
<feature type="domain" description="DNA methylase N-4/N-6" evidence="3">
    <location>
        <begin position="127"/>
        <end position="166"/>
    </location>
</feature>
<dbReference type="GO" id="GO:0032259">
    <property type="term" value="P:methylation"/>
    <property type="evidence" value="ECO:0007669"/>
    <property type="project" value="UniProtKB-KW"/>
</dbReference>
<dbReference type="EMBL" id="LAZR01000741">
    <property type="protein sequence ID" value="KKN59055.1"/>
    <property type="molecule type" value="Genomic_DNA"/>
</dbReference>
<evidence type="ECO:0000256" key="1">
    <source>
        <dbReference type="ARBA" id="ARBA00022603"/>
    </source>
</evidence>
<dbReference type="InterPro" id="IPR001091">
    <property type="entry name" value="RM_Methyltransferase"/>
</dbReference>
<accession>A0A0F9RRE5</accession>
<dbReference type="InterPro" id="IPR002941">
    <property type="entry name" value="DNA_methylase_N4/N6"/>
</dbReference>